<dbReference type="PANTHER" id="PTHR33653:SF1">
    <property type="entry name" value="RIBONUCLEASE VAPC2"/>
    <property type="match status" value="1"/>
</dbReference>
<evidence type="ECO:0000256" key="2">
    <source>
        <dbReference type="ARBA" id="ARBA00022649"/>
    </source>
</evidence>
<feature type="domain" description="PIN" evidence="9">
    <location>
        <begin position="3"/>
        <end position="124"/>
    </location>
</feature>
<evidence type="ECO:0000256" key="8">
    <source>
        <dbReference type="HAMAP-Rule" id="MF_00265"/>
    </source>
</evidence>
<dbReference type="HAMAP" id="MF_00265">
    <property type="entry name" value="VapC_Nob1"/>
    <property type="match status" value="1"/>
</dbReference>
<evidence type="ECO:0000256" key="5">
    <source>
        <dbReference type="ARBA" id="ARBA00022801"/>
    </source>
</evidence>
<dbReference type="EMBL" id="CAJRAF010000002">
    <property type="protein sequence ID" value="CAG5007228.1"/>
    <property type="molecule type" value="Genomic_DNA"/>
</dbReference>
<dbReference type="RefSeq" id="WP_215240417.1">
    <property type="nucleotide sequence ID" value="NZ_CAJRAF010000002.1"/>
</dbReference>
<sequence length="134" mass="15316">MKYFLDTNIVAYIINKRPAEVFSKFQSIAWNEISVSSIVVAELWYGVAKSEQEQRNRLALENFLRPLIVIDFDNTAAEVYAMIRVRLENKGMIIGANDLLIAAHALSLGLTLVTNNVKEFERVEDLKIENWIAK</sequence>
<keyword evidence="6 8" id="KW-0460">Magnesium</keyword>
<keyword evidence="2 8" id="KW-1277">Toxin-antitoxin system</keyword>
<dbReference type="GO" id="GO:0090729">
    <property type="term" value="F:toxin activity"/>
    <property type="evidence" value="ECO:0007669"/>
    <property type="project" value="UniProtKB-KW"/>
</dbReference>
<evidence type="ECO:0000259" key="9">
    <source>
        <dbReference type="Pfam" id="PF01850"/>
    </source>
</evidence>
<dbReference type="PANTHER" id="PTHR33653">
    <property type="entry name" value="RIBONUCLEASE VAPC2"/>
    <property type="match status" value="1"/>
</dbReference>
<feature type="binding site" evidence="8">
    <location>
        <position position="6"/>
    </location>
    <ligand>
        <name>Mg(2+)</name>
        <dbReference type="ChEBI" id="CHEBI:18420"/>
    </ligand>
</feature>
<dbReference type="GO" id="GO:0000287">
    <property type="term" value="F:magnesium ion binding"/>
    <property type="evidence" value="ECO:0007669"/>
    <property type="project" value="UniProtKB-UniRule"/>
</dbReference>
<dbReference type="InterPro" id="IPR002716">
    <property type="entry name" value="PIN_dom"/>
</dbReference>
<dbReference type="AlphaFoldDB" id="A0A916JF47"/>
<keyword evidence="5 8" id="KW-0378">Hydrolase</keyword>
<dbReference type="Gene3D" id="3.40.50.1010">
    <property type="entry name" value="5'-nuclease"/>
    <property type="match status" value="1"/>
</dbReference>
<organism evidence="10 11">
    <name type="scientific">Dyadobacter helix</name>
    <dbReference type="NCBI Taxonomy" id="2822344"/>
    <lineage>
        <taxon>Bacteria</taxon>
        <taxon>Pseudomonadati</taxon>
        <taxon>Bacteroidota</taxon>
        <taxon>Cytophagia</taxon>
        <taxon>Cytophagales</taxon>
        <taxon>Spirosomataceae</taxon>
        <taxon>Dyadobacter</taxon>
    </lineage>
</organism>
<dbReference type="EC" id="3.1.-.-" evidence="8"/>
<evidence type="ECO:0000313" key="11">
    <source>
        <dbReference type="Proteomes" id="UP000680038"/>
    </source>
</evidence>
<dbReference type="InterPro" id="IPR029060">
    <property type="entry name" value="PIN-like_dom_sf"/>
</dbReference>
<name>A0A916JF47_9BACT</name>
<dbReference type="InterPro" id="IPR050556">
    <property type="entry name" value="Type_II_TA_system_RNase"/>
</dbReference>
<dbReference type="SUPFAM" id="SSF88723">
    <property type="entry name" value="PIN domain-like"/>
    <property type="match status" value="1"/>
</dbReference>
<feature type="binding site" evidence="8">
    <location>
        <position position="98"/>
    </location>
    <ligand>
        <name>Mg(2+)</name>
        <dbReference type="ChEBI" id="CHEBI:18420"/>
    </ligand>
</feature>
<evidence type="ECO:0000256" key="1">
    <source>
        <dbReference type="ARBA" id="ARBA00001946"/>
    </source>
</evidence>
<keyword evidence="3 8" id="KW-0540">Nuclease</keyword>
<keyword evidence="8" id="KW-0800">Toxin</keyword>
<evidence type="ECO:0000256" key="6">
    <source>
        <dbReference type="ARBA" id="ARBA00022842"/>
    </source>
</evidence>
<dbReference type="Pfam" id="PF01850">
    <property type="entry name" value="PIN"/>
    <property type="match status" value="1"/>
</dbReference>
<keyword evidence="4 8" id="KW-0479">Metal-binding</keyword>
<evidence type="ECO:0000313" key="10">
    <source>
        <dbReference type="EMBL" id="CAG5007228.1"/>
    </source>
</evidence>
<comment type="caution">
    <text evidence="10">The sequence shown here is derived from an EMBL/GenBank/DDBJ whole genome shotgun (WGS) entry which is preliminary data.</text>
</comment>
<comment type="function">
    <text evidence="8">Toxic component of a toxin-antitoxin (TA) system. An RNase.</text>
</comment>
<keyword evidence="11" id="KW-1185">Reference proteome</keyword>
<proteinExistence type="inferred from homology"/>
<reference evidence="10" key="1">
    <citation type="submission" date="2021-04" db="EMBL/GenBank/DDBJ databases">
        <authorList>
            <person name="Rodrigo-Torres L."/>
            <person name="Arahal R. D."/>
            <person name="Lucena T."/>
        </authorList>
    </citation>
    <scope>NUCLEOTIDE SEQUENCE</scope>
    <source>
        <strain evidence="10">CECT 9275</strain>
    </source>
</reference>
<dbReference type="InterPro" id="IPR022907">
    <property type="entry name" value="VapC_family"/>
</dbReference>
<dbReference type="GO" id="GO:0004540">
    <property type="term" value="F:RNA nuclease activity"/>
    <property type="evidence" value="ECO:0007669"/>
    <property type="project" value="InterPro"/>
</dbReference>
<comment type="cofactor">
    <cofactor evidence="1 8">
        <name>Mg(2+)</name>
        <dbReference type="ChEBI" id="CHEBI:18420"/>
    </cofactor>
</comment>
<comment type="similarity">
    <text evidence="7 8">Belongs to the PINc/VapC protein family.</text>
</comment>
<dbReference type="GO" id="GO:0016787">
    <property type="term" value="F:hydrolase activity"/>
    <property type="evidence" value="ECO:0007669"/>
    <property type="project" value="UniProtKB-KW"/>
</dbReference>
<evidence type="ECO:0000256" key="4">
    <source>
        <dbReference type="ARBA" id="ARBA00022723"/>
    </source>
</evidence>
<accession>A0A916JF47</accession>
<gene>
    <name evidence="10" type="primary">vapC2</name>
    <name evidence="8" type="synonym">vapC</name>
    <name evidence="10" type="ORF">DYBT9275_03997</name>
</gene>
<protein>
    <recommendedName>
        <fullName evidence="8">Ribonuclease VapC</fullName>
        <shortName evidence="8">RNase VapC</shortName>
        <ecNumber evidence="8">3.1.-.-</ecNumber>
    </recommendedName>
    <alternativeName>
        <fullName evidence="8">Toxin VapC</fullName>
    </alternativeName>
</protein>
<evidence type="ECO:0000256" key="7">
    <source>
        <dbReference type="ARBA" id="ARBA00038093"/>
    </source>
</evidence>
<evidence type="ECO:0000256" key="3">
    <source>
        <dbReference type="ARBA" id="ARBA00022722"/>
    </source>
</evidence>
<dbReference type="CDD" id="cd09881">
    <property type="entry name" value="PIN_VapC4-5_FitB-like"/>
    <property type="match status" value="1"/>
</dbReference>
<dbReference type="Proteomes" id="UP000680038">
    <property type="component" value="Unassembled WGS sequence"/>
</dbReference>